<reference evidence="1 2" key="1">
    <citation type="submission" date="2015-03" db="EMBL/GenBank/DDBJ databases">
        <authorList>
            <consortium name="Pathogen Informatics"/>
        </authorList>
    </citation>
    <scope>NUCLEOTIDE SEQUENCE [LARGE SCALE GENOMIC DNA]</scope>
    <source>
        <strain evidence="1 2">A1104</strain>
    </source>
</reference>
<organism evidence="1 2">
    <name type="scientific">Salmonella enterica subsp. enterica serovar Bovismorbificans</name>
    <dbReference type="NCBI Taxonomy" id="58097"/>
    <lineage>
        <taxon>Bacteria</taxon>
        <taxon>Pseudomonadati</taxon>
        <taxon>Pseudomonadota</taxon>
        <taxon>Gammaproteobacteria</taxon>
        <taxon>Enterobacterales</taxon>
        <taxon>Enterobacteriaceae</taxon>
        <taxon>Salmonella</taxon>
    </lineage>
</organism>
<dbReference type="AlphaFoldDB" id="A0A655CY44"/>
<dbReference type="Pfam" id="PF10712">
    <property type="entry name" value="NAD-GH"/>
    <property type="match status" value="1"/>
</dbReference>
<dbReference type="EMBL" id="CQPA01000019">
    <property type="protein sequence ID" value="CNU34477.1"/>
    <property type="molecule type" value="Genomic_DNA"/>
</dbReference>
<gene>
    <name evidence="1" type="ORF">ERS008198_02541</name>
</gene>
<protein>
    <submittedName>
        <fullName evidence="1">NAD-specific glutamate dehydrogenase</fullName>
    </submittedName>
</protein>
<evidence type="ECO:0000313" key="2">
    <source>
        <dbReference type="Proteomes" id="UP000041314"/>
    </source>
</evidence>
<dbReference type="Proteomes" id="UP000041314">
    <property type="component" value="Unassembled WGS sequence"/>
</dbReference>
<name>A0A655CY44_SALET</name>
<proteinExistence type="predicted"/>
<sequence>MNFFVLEAAANQAFNRKQGVLRVCHCLTFSRLTNQSFTILGISNDRRRSAIALGVLQHACLRSIHNRYTRVGSTQVDTNNFTHLNVSTKNSVIMWL</sequence>
<accession>A0A655CY44</accession>
<dbReference type="InterPro" id="IPR019651">
    <property type="entry name" value="Glutamate_DH_NAD-spec"/>
</dbReference>
<evidence type="ECO:0000313" key="1">
    <source>
        <dbReference type="EMBL" id="CNU34477.1"/>
    </source>
</evidence>